<comment type="caution">
    <text evidence="2">The sequence shown here is derived from an EMBL/GenBank/DDBJ whole genome shotgun (WGS) entry which is preliminary data.</text>
</comment>
<feature type="non-terminal residue" evidence="2">
    <location>
        <position position="1"/>
    </location>
</feature>
<protein>
    <submittedName>
        <fullName evidence="2">Uncharacterized protein</fullName>
    </submittedName>
</protein>
<feature type="transmembrane region" description="Helical" evidence="1">
    <location>
        <begin position="136"/>
        <end position="155"/>
    </location>
</feature>
<keyword evidence="1" id="KW-1133">Transmembrane helix</keyword>
<dbReference type="AlphaFoldDB" id="X6LHG5"/>
<keyword evidence="3" id="KW-1185">Reference proteome</keyword>
<dbReference type="Proteomes" id="UP000023152">
    <property type="component" value="Unassembled WGS sequence"/>
</dbReference>
<gene>
    <name evidence="2" type="ORF">RFI_37272</name>
</gene>
<sequence>YLVWRNFWAVTKERVGSEIAKEIQLSTQRNDKAAEVSVSTSATSEKSAKRQHAAIDARVKWIVTLYIVGSFLLCVGNTWEHLIYAIVESIGKACVHAVYVVYFRVFTEGLLYSFYFMRATILLQGTAFEISKCQQYFFGITPTVTYGITLFSYNLRVQISHCNETNPITLVLFFSVGLVNIFWNVVLFIFLIYHVYKIANQKAMVNYQTQTDLKDYLKKLLRLYLVTALSTVALYAAIFTFSWSDAIWPLAVIDICVNCSAILLSFGFAKPVFNVICLCKC</sequence>
<feature type="transmembrane region" description="Helical" evidence="1">
    <location>
        <begin position="223"/>
        <end position="241"/>
    </location>
</feature>
<dbReference type="EMBL" id="ASPP01041732">
    <property type="protein sequence ID" value="ETO00175.1"/>
    <property type="molecule type" value="Genomic_DNA"/>
</dbReference>
<evidence type="ECO:0000256" key="1">
    <source>
        <dbReference type="SAM" id="Phobius"/>
    </source>
</evidence>
<evidence type="ECO:0000313" key="3">
    <source>
        <dbReference type="Proteomes" id="UP000023152"/>
    </source>
</evidence>
<keyword evidence="1" id="KW-0472">Membrane</keyword>
<feature type="transmembrane region" description="Helical" evidence="1">
    <location>
        <begin position="167"/>
        <end position="196"/>
    </location>
</feature>
<proteinExistence type="predicted"/>
<accession>X6LHG5</accession>
<evidence type="ECO:0000313" key="2">
    <source>
        <dbReference type="EMBL" id="ETO00175.1"/>
    </source>
</evidence>
<organism evidence="2 3">
    <name type="scientific">Reticulomyxa filosa</name>
    <dbReference type="NCBI Taxonomy" id="46433"/>
    <lineage>
        <taxon>Eukaryota</taxon>
        <taxon>Sar</taxon>
        <taxon>Rhizaria</taxon>
        <taxon>Retaria</taxon>
        <taxon>Foraminifera</taxon>
        <taxon>Monothalamids</taxon>
        <taxon>Reticulomyxidae</taxon>
        <taxon>Reticulomyxa</taxon>
    </lineage>
</organism>
<feature type="transmembrane region" description="Helical" evidence="1">
    <location>
        <begin position="99"/>
        <end position="116"/>
    </location>
</feature>
<feature type="transmembrane region" description="Helical" evidence="1">
    <location>
        <begin position="247"/>
        <end position="268"/>
    </location>
</feature>
<reference evidence="2 3" key="1">
    <citation type="journal article" date="2013" name="Curr. Biol.">
        <title>The Genome of the Foraminiferan Reticulomyxa filosa.</title>
        <authorList>
            <person name="Glockner G."/>
            <person name="Hulsmann N."/>
            <person name="Schleicher M."/>
            <person name="Noegel A.A."/>
            <person name="Eichinger L."/>
            <person name="Gallinger C."/>
            <person name="Pawlowski J."/>
            <person name="Sierra R."/>
            <person name="Euteneuer U."/>
            <person name="Pillet L."/>
            <person name="Moustafa A."/>
            <person name="Platzer M."/>
            <person name="Groth M."/>
            <person name="Szafranski K."/>
            <person name="Schliwa M."/>
        </authorList>
    </citation>
    <scope>NUCLEOTIDE SEQUENCE [LARGE SCALE GENOMIC DNA]</scope>
</reference>
<keyword evidence="1" id="KW-0812">Transmembrane</keyword>
<feature type="transmembrane region" description="Helical" evidence="1">
    <location>
        <begin position="59"/>
        <end position="79"/>
    </location>
</feature>
<name>X6LHG5_RETFI</name>